<dbReference type="Proteomes" id="UP001482520">
    <property type="component" value="Unassembled WGS sequence"/>
</dbReference>
<gene>
    <name evidence="2" type="ORF">V6R90_16250</name>
</gene>
<protein>
    <recommendedName>
        <fullName evidence="4">DUF2236 domain-containing protein</fullName>
    </recommendedName>
</protein>
<feature type="region of interest" description="Disordered" evidence="1">
    <location>
        <begin position="277"/>
        <end position="315"/>
    </location>
</feature>
<reference evidence="2 3" key="1">
    <citation type="submission" date="2024-02" db="EMBL/GenBank/DDBJ databases">
        <title>Full genome sequence of Nocardioides kribbensis.</title>
        <authorList>
            <person name="Poletto B.L."/>
            <person name="Silva G."/>
            <person name="Galante D."/>
            <person name="Campos K.R."/>
            <person name="Santos M.B.N."/>
            <person name="Sacchi C.T."/>
        </authorList>
    </citation>
    <scope>NUCLEOTIDE SEQUENCE [LARGE SCALE GENOMIC DNA]</scope>
    <source>
        <strain evidence="2 3">O4R</strain>
    </source>
</reference>
<dbReference type="EMBL" id="JBEGDP010000022">
    <property type="protein sequence ID" value="MEQ7848832.1"/>
    <property type="molecule type" value="Genomic_DNA"/>
</dbReference>
<evidence type="ECO:0000313" key="2">
    <source>
        <dbReference type="EMBL" id="MEQ7848832.1"/>
    </source>
</evidence>
<feature type="compositionally biased region" description="Basic residues" evidence="1">
    <location>
        <begin position="280"/>
        <end position="292"/>
    </location>
</feature>
<accession>A0ABV1P284</accession>
<proteinExistence type="predicted"/>
<dbReference type="RefSeq" id="WP_349805271.1">
    <property type="nucleotide sequence ID" value="NZ_JBEGDP010000022.1"/>
</dbReference>
<comment type="caution">
    <text evidence="2">The sequence shown here is derived from an EMBL/GenBank/DDBJ whole genome shotgun (WGS) entry which is preliminary data.</text>
</comment>
<evidence type="ECO:0000313" key="3">
    <source>
        <dbReference type="Proteomes" id="UP001482520"/>
    </source>
</evidence>
<sequence length="315" mass="36093">MTRAPWKWLADRIESLDPETDSDEIMRLVAEHQLNDPIVNLTLLVTTAQTALPPTASATLVGTGKMLHRGEERFHDGSGYLMTWFTQGARSEATRASVERLNRYHLGLARRFPGAFGDNDEYVYTLCAVGDFLPRMRETLGLPPQSPTLDVAWHHFLRDLAELFRGEHGAVTGFPDDLAGVRAFAARFEARDWPSTPEGHELAEGMVNQYAERFFPPPMRWFARTQALLLMPPRVREVHRTGEPGRVAGAVVRLTMRWVIRAQESWWPDRRRRFSETRAGRRGQARARRRTARMQQRYDRRVARGEIAPPRPEDA</sequence>
<evidence type="ECO:0008006" key="4">
    <source>
        <dbReference type="Google" id="ProtNLM"/>
    </source>
</evidence>
<keyword evidence="3" id="KW-1185">Reference proteome</keyword>
<name>A0ABV1P284_9ACTN</name>
<evidence type="ECO:0000256" key="1">
    <source>
        <dbReference type="SAM" id="MobiDB-lite"/>
    </source>
</evidence>
<organism evidence="2 3">
    <name type="scientific">Nocardioides kribbensis</name>
    <dbReference type="NCBI Taxonomy" id="305517"/>
    <lineage>
        <taxon>Bacteria</taxon>
        <taxon>Bacillati</taxon>
        <taxon>Actinomycetota</taxon>
        <taxon>Actinomycetes</taxon>
        <taxon>Propionibacteriales</taxon>
        <taxon>Nocardioidaceae</taxon>
        <taxon>Nocardioides</taxon>
    </lineage>
</organism>